<dbReference type="AlphaFoldDB" id="A0A510HFH4"/>
<dbReference type="InterPro" id="IPR007138">
    <property type="entry name" value="ABM_dom"/>
</dbReference>
<protein>
    <recommendedName>
        <fullName evidence="1">ABM domain-containing protein</fullName>
    </recommendedName>
</protein>
<name>A0A510HFH4_9ACTN</name>
<evidence type="ECO:0000259" key="1">
    <source>
        <dbReference type="PROSITE" id="PS51725"/>
    </source>
</evidence>
<proteinExistence type="predicted"/>
<dbReference type="Proteomes" id="UP000318065">
    <property type="component" value="Chromosome"/>
</dbReference>
<feature type="domain" description="ABM" evidence="1">
    <location>
        <begin position="2"/>
        <end position="92"/>
    </location>
</feature>
<dbReference type="PANTHER" id="PTHR34474:SF4">
    <property type="entry name" value="HEME OXYGENASE (STAPHYLOBILIN-PRODUCING) 1"/>
    <property type="match status" value="1"/>
</dbReference>
<organism evidence="2 3">
    <name type="scientific">Rubrobacter xylanophilus</name>
    <dbReference type="NCBI Taxonomy" id="49319"/>
    <lineage>
        <taxon>Bacteria</taxon>
        <taxon>Bacillati</taxon>
        <taxon>Actinomycetota</taxon>
        <taxon>Rubrobacteria</taxon>
        <taxon>Rubrobacterales</taxon>
        <taxon>Rubrobacteraceae</taxon>
        <taxon>Rubrobacter</taxon>
    </lineage>
</organism>
<dbReference type="Gene3D" id="3.30.70.100">
    <property type="match status" value="1"/>
</dbReference>
<dbReference type="PROSITE" id="PS51725">
    <property type="entry name" value="ABM"/>
    <property type="match status" value="1"/>
</dbReference>
<evidence type="ECO:0000313" key="2">
    <source>
        <dbReference type="EMBL" id="BBL78689.1"/>
    </source>
</evidence>
<accession>A0A510HFH4</accession>
<reference evidence="2" key="1">
    <citation type="journal article" date="2019" name="Microbiol. Resour. Announc.">
        <title>Complete Genome Sequence of Rubrobacter xylanophilus Strain AA3-22, Isolated from Arima Onsen in Japan.</title>
        <authorList>
            <person name="Tomariguchi N."/>
            <person name="Miyazaki K."/>
        </authorList>
    </citation>
    <scope>NUCLEOTIDE SEQUENCE [LARGE SCALE GENOMIC DNA]</scope>
    <source>
        <strain evidence="2">AA3-22</strain>
    </source>
</reference>
<dbReference type="Pfam" id="PF03992">
    <property type="entry name" value="ABM"/>
    <property type="match status" value="1"/>
</dbReference>
<keyword evidence="3" id="KW-1185">Reference proteome</keyword>
<evidence type="ECO:0000313" key="3">
    <source>
        <dbReference type="Proteomes" id="UP000318065"/>
    </source>
</evidence>
<dbReference type="InterPro" id="IPR050404">
    <property type="entry name" value="Heme-degrading_MO"/>
</dbReference>
<dbReference type="InterPro" id="IPR011008">
    <property type="entry name" value="Dimeric_a/b-barrel"/>
</dbReference>
<dbReference type="PANTHER" id="PTHR34474">
    <property type="entry name" value="SIGNAL TRANSDUCTION PROTEIN TRAP"/>
    <property type="match status" value="1"/>
</dbReference>
<gene>
    <name evidence="2" type="ORF">RxyAA322_05430</name>
</gene>
<dbReference type="RefSeq" id="WP_172620634.1">
    <property type="nucleotide sequence ID" value="NZ_AP019791.1"/>
</dbReference>
<dbReference type="SUPFAM" id="SSF54909">
    <property type="entry name" value="Dimeric alpha+beta barrel"/>
    <property type="match status" value="1"/>
</dbReference>
<dbReference type="EMBL" id="AP019791">
    <property type="protein sequence ID" value="BBL78689.1"/>
    <property type="molecule type" value="Genomic_DNA"/>
</dbReference>
<sequence length="104" mass="11529">MIAVANRLPVREGAADRIVEMFSSGRGAVQEFPGFVAMEVLKAEDASEVLVVTWWEDRASFDAWVGSDAFKRAHGRGGGGELLRGHPQMTVYEVALERDRRRVP</sequence>